<dbReference type="Proteomes" id="UP001595698">
    <property type="component" value="Unassembled WGS sequence"/>
</dbReference>
<reference evidence="3" key="1">
    <citation type="journal article" date="2019" name="Int. J. Syst. Evol. Microbiol.">
        <title>The Global Catalogue of Microorganisms (GCM) 10K type strain sequencing project: providing services to taxonomists for standard genome sequencing and annotation.</title>
        <authorList>
            <consortium name="The Broad Institute Genomics Platform"/>
            <consortium name="The Broad Institute Genome Sequencing Center for Infectious Disease"/>
            <person name="Wu L."/>
            <person name="Ma J."/>
        </authorList>
    </citation>
    <scope>NUCLEOTIDE SEQUENCE [LARGE SCALE GENOMIC DNA]</scope>
    <source>
        <strain evidence="3">TBRC 7912</strain>
    </source>
</reference>
<proteinExistence type="predicted"/>
<feature type="region of interest" description="Disordered" evidence="1">
    <location>
        <begin position="1"/>
        <end position="26"/>
    </location>
</feature>
<accession>A0ABV8ETH4</accession>
<dbReference type="RefSeq" id="WP_386188501.1">
    <property type="nucleotide sequence ID" value="NZ_JBHSBC010000004.1"/>
</dbReference>
<comment type="caution">
    <text evidence="2">The sequence shown here is derived from an EMBL/GenBank/DDBJ whole genome shotgun (WGS) entry which is preliminary data.</text>
</comment>
<protein>
    <submittedName>
        <fullName evidence="2">Uncharacterized protein</fullName>
    </submittedName>
</protein>
<evidence type="ECO:0000313" key="2">
    <source>
        <dbReference type="EMBL" id="MFC3979678.1"/>
    </source>
</evidence>
<sequence length="85" mass="9579">MTESAAMCPTTRITPEQRSQAEDAVSRLTPRERWTLLVETYATVAAYSEDAERLQQLARDVTSTVHLRTRVPGYREAVDASGRPR</sequence>
<name>A0ABV8ETH4_9ACTN</name>
<evidence type="ECO:0000313" key="3">
    <source>
        <dbReference type="Proteomes" id="UP001595698"/>
    </source>
</evidence>
<evidence type="ECO:0000256" key="1">
    <source>
        <dbReference type="SAM" id="MobiDB-lite"/>
    </source>
</evidence>
<organism evidence="2 3">
    <name type="scientific">Streptosporangium jomthongense</name>
    <dbReference type="NCBI Taxonomy" id="1193683"/>
    <lineage>
        <taxon>Bacteria</taxon>
        <taxon>Bacillati</taxon>
        <taxon>Actinomycetota</taxon>
        <taxon>Actinomycetes</taxon>
        <taxon>Streptosporangiales</taxon>
        <taxon>Streptosporangiaceae</taxon>
        <taxon>Streptosporangium</taxon>
    </lineage>
</organism>
<dbReference type="EMBL" id="JBHSBC010000004">
    <property type="protein sequence ID" value="MFC3979678.1"/>
    <property type="molecule type" value="Genomic_DNA"/>
</dbReference>
<keyword evidence="3" id="KW-1185">Reference proteome</keyword>
<gene>
    <name evidence="2" type="ORF">ACFOYY_06090</name>
</gene>